<keyword evidence="3" id="KW-1185">Reference proteome</keyword>
<sequence length="184" mass="19460" precursor="true">MIRTACVALLCLVASVAVADDKAPREVALADGALIFTAPAGWKSVEPANRIIEHELAVPAPDGKAEGAARLTIMAAGGSVQANIARWVGQFRGTEGGADRSAAKTEKLDINGMPATLVDLSGTYLDSPRGPFGPKVERPDYRLVGAIVETKGEGVYFFKLIGPEKTVETGAKRFREVIATLRKK</sequence>
<reference evidence="2 3" key="1">
    <citation type="submission" date="2019-02" db="EMBL/GenBank/DDBJ databases">
        <title>Deep-cultivation of Planctomycetes and their phenomic and genomic characterization uncovers novel biology.</title>
        <authorList>
            <person name="Wiegand S."/>
            <person name="Jogler M."/>
            <person name="Boedeker C."/>
            <person name="Pinto D."/>
            <person name="Vollmers J."/>
            <person name="Rivas-Marin E."/>
            <person name="Kohn T."/>
            <person name="Peeters S.H."/>
            <person name="Heuer A."/>
            <person name="Rast P."/>
            <person name="Oberbeckmann S."/>
            <person name="Bunk B."/>
            <person name="Jeske O."/>
            <person name="Meyerdierks A."/>
            <person name="Storesund J.E."/>
            <person name="Kallscheuer N."/>
            <person name="Luecker S."/>
            <person name="Lage O.M."/>
            <person name="Pohl T."/>
            <person name="Merkel B.J."/>
            <person name="Hornburger P."/>
            <person name="Mueller R.-W."/>
            <person name="Bruemmer F."/>
            <person name="Labrenz M."/>
            <person name="Spormann A.M."/>
            <person name="Op den Camp H."/>
            <person name="Overmann J."/>
            <person name="Amann R."/>
            <person name="Jetten M.S.M."/>
            <person name="Mascher T."/>
            <person name="Medema M.H."/>
            <person name="Devos D.P."/>
            <person name="Kaster A.-K."/>
            <person name="Ovreas L."/>
            <person name="Rohde M."/>
            <person name="Galperin M.Y."/>
            <person name="Jogler C."/>
        </authorList>
    </citation>
    <scope>NUCLEOTIDE SEQUENCE [LARGE SCALE GENOMIC DNA]</scope>
    <source>
        <strain evidence="2 3">Spa11</strain>
    </source>
</reference>
<keyword evidence="1" id="KW-0732">Signal</keyword>
<evidence type="ECO:0000256" key="1">
    <source>
        <dbReference type="SAM" id="SignalP"/>
    </source>
</evidence>
<proteinExistence type="predicted"/>
<evidence type="ECO:0000313" key="3">
    <source>
        <dbReference type="Proteomes" id="UP000316426"/>
    </source>
</evidence>
<name>A0A518K3A0_9BACT</name>
<dbReference type="AlphaFoldDB" id="A0A518K3A0"/>
<evidence type="ECO:0008006" key="4">
    <source>
        <dbReference type="Google" id="ProtNLM"/>
    </source>
</evidence>
<dbReference type="RefSeq" id="WP_145106391.1">
    <property type="nucleotide sequence ID" value="NZ_CP036349.1"/>
</dbReference>
<gene>
    <name evidence="2" type="ORF">Spa11_04460</name>
</gene>
<feature type="chain" id="PRO_5021986395" description="PsbP C-terminal domain-containing protein" evidence="1">
    <location>
        <begin position="20"/>
        <end position="184"/>
    </location>
</feature>
<dbReference type="Proteomes" id="UP000316426">
    <property type="component" value="Chromosome"/>
</dbReference>
<feature type="signal peptide" evidence="1">
    <location>
        <begin position="1"/>
        <end position="19"/>
    </location>
</feature>
<organism evidence="2 3">
    <name type="scientific">Botrimarina mediterranea</name>
    <dbReference type="NCBI Taxonomy" id="2528022"/>
    <lineage>
        <taxon>Bacteria</taxon>
        <taxon>Pseudomonadati</taxon>
        <taxon>Planctomycetota</taxon>
        <taxon>Planctomycetia</taxon>
        <taxon>Pirellulales</taxon>
        <taxon>Lacipirellulaceae</taxon>
        <taxon>Botrimarina</taxon>
    </lineage>
</organism>
<accession>A0A518K3A0</accession>
<dbReference type="EMBL" id="CP036349">
    <property type="protein sequence ID" value="QDV72272.1"/>
    <property type="molecule type" value="Genomic_DNA"/>
</dbReference>
<evidence type="ECO:0000313" key="2">
    <source>
        <dbReference type="EMBL" id="QDV72272.1"/>
    </source>
</evidence>
<protein>
    <recommendedName>
        <fullName evidence="4">PsbP C-terminal domain-containing protein</fullName>
    </recommendedName>
</protein>
<dbReference type="KEGG" id="bmei:Spa11_04460"/>